<dbReference type="AlphaFoldDB" id="A0A7K1TYW2"/>
<protein>
    <submittedName>
        <fullName evidence="1">Uncharacterized protein</fullName>
    </submittedName>
</protein>
<dbReference type="EMBL" id="WRXN01000001">
    <property type="protein sequence ID" value="MVT07294.1"/>
    <property type="molecule type" value="Genomic_DNA"/>
</dbReference>
<organism evidence="1 2">
    <name type="scientific">Chitinophaga tropicalis</name>
    <dbReference type="NCBI Taxonomy" id="2683588"/>
    <lineage>
        <taxon>Bacteria</taxon>
        <taxon>Pseudomonadati</taxon>
        <taxon>Bacteroidota</taxon>
        <taxon>Chitinophagia</taxon>
        <taxon>Chitinophagales</taxon>
        <taxon>Chitinophagaceae</taxon>
        <taxon>Chitinophaga</taxon>
    </lineage>
</organism>
<evidence type="ECO:0000313" key="1">
    <source>
        <dbReference type="EMBL" id="MVT07294.1"/>
    </source>
</evidence>
<dbReference type="Proteomes" id="UP000461730">
    <property type="component" value="Unassembled WGS sequence"/>
</dbReference>
<reference evidence="1 2" key="1">
    <citation type="submission" date="2019-12" db="EMBL/GenBank/DDBJ databases">
        <title>Chitinophaga sp. strain ysch24 (GDMCC 1.1355), whole genome shotgun sequence.</title>
        <authorList>
            <person name="Zhang X."/>
        </authorList>
    </citation>
    <scope>NUCLEOTIDE SEQUENCE [LARGE SCALE GENOMIC DNA]</scope>
    <source>
        <strain evidence="2">ysch24</strain>
    </source>
</reference>
<keyword evidence="2" id="KW-1185">Reference proteome</keyword>
<evidence type="ECO:0000313" key="2">
    <source>
        <dbReference type="Proteomes" id="UP000461730"/>
    </source>
</evidence>
<dbReference type="RefSeq" id="WP_157304697.1">
    <property type="nucleotide sequence ID" value="NZ_WRXN01000001.1"/>
</dbReference>
<comment type="caution">
    <text evidence="1">The sequence shown here is derived from an EMBL/GenBank/DDBJ whole genome shotgun (WGS) entry which is preliminary data.</text>
</comment>
<name>A0A7K1TYW2_9BACT</name>
<sequence>MKRTKPSSSTPINVLHDIHSRMINLPIYFRERICEECAWSVPTFYRKMRNVSKTIPGTTEKEQITPVISNAEKEKIVAVMDEVYQGFHAYCDRYRKKGGGK</sequence>
<accession>A0A7K1TYW2</accession>
<gene>
    <name evidence="1" type="ORF">GO493_03405</name>
</gene>
<proteinExistence type="predicted"/>